<reference evidence="1" key="1">
    <citation type="submission" date="2021-06" db="EMBL/GenBank/DDBJ databases">
        <authorList>
            <person name="Kallberg Y."/>
            <person name="Tangrot J."/>
            <person name="Rosling A."/>
        </authorList>
    </citation>
    <scope>NUCLEOTIDE SEQUENCE</scope>
    <source>
        <strain evidence="1">FL966</strain>
    </source>
</reference>
<dbReference type="Proteomes" id="UP000789759">
    <property type="component" value="Unassembled WGS sequence"/>
</dbReference>
<organism evidence="1 2">
    <name type="scientific">Cetraspora pellucida</name>
    <dbReference type="NCBI Taxonomy" id="1433469"/>
    <lineage>
        <taxon>Eukaryota</taxon>
        <taxon>Fungi</taxon>
        <taxon>Fungi incertae sedis</taxon>
        <taxon>Mucoromycota</taxon>
        <taxon>Glomeromycotina</taxon>
        <taxon>Glomeromycetes</taxon>
        <taxon>Diversisporales</taxon>
        <taxon>Gigasporaceae</taxon>
        <taxon>Cetraspora</taxon>
    </lineage>
</organism>
<protein>
    <submittedName>
        <fullName evidence="1">9093_t:CDS:1</fullName>
    </submittedName>
</protein>
<name>A0A9N8WHB2_9GLOM</name>
<dbReference type="GO" id="GO:0043565">
    <property type="term" value="F:sequence-specific DNA binding"/>
    <property type="evidence" value="ECO:0007669"/>
    <property type="project" value="InterPro"/>
</dbReference>
<evidence type="ECO:0000313" key="1">
    <source>
        <dbReference type="EMBL" id="CAG8484547.1"/>
    </source>
</evidence>
<dbReference type="InterPro" id="IPR010921">
    <property type="entry name" value="Trp_repressor/repl_initiator"/>
</dbReference>
<evidence type="ECO:0000313" key="2">
    <source>
        <dbReference type="Proteomes" id="UP000789759"/>
    </source>
</evidence>
<proteinExistence type="predicted"/>
<dbReference type="EMBL" id="CAJVQA010000652">
    <property type="protein sequence ID" value="CAG8484547.1"/>
    <property type="molecule type" value="Genomic_DNA"/>
</dbReference>
<dbReference type="SUPFAM" id="SSF48295">
    <property type="entry name" value="TrpR-like"/>
    <property type="match status" value="1"/>
</dbReference>
<dbReference type="OrthoDB" id="2396059at2759"/>
<sequence length="55" mass="6450">MNSPNKRTVHATIIRKARLQWNAREKIAIILYYKSGHSNNQTAAKFNIEIKQLRN</sequence>
<keyword evidence="2" id="KW-1185">Reference proteome</keyword>
<accession>A0A9N8WHB2</accession>
<dbReference type="AlphaFoldDB" id="A0A9N8WHB2"/>
<comment type="caution">
    <text evidence="1">The sequence shown here is derived from an EMBL/GenBank/DDBJ whole genome shotgun (WGS) entry which is preliminary data.</text>
</comment>
<gene>
    <name evidence="1" type="ORF">CPELLU_LOCUS1681</name>
</gene>